<reference evidence="5" key="1">
    <citation type="submission" date="2018-09" db="EMBL/GenBank/DDBJ databases">
        <title>Chryseolinea sp. KIS68-18 isolated from soil.</title>
        <authorList>
            <person name="Weon H.-Y."/>
            <person name="Kwon S.-W."/>
            <person name="Lee S.A."/>
        </authorList>
    </citation>
    <scope>NUCLEOTIDE SEQUENCE [LARGE SCALE GENOMIC DNA]</scope>
    <source>
        <strain evidence="5">KIS68-18</strain>
    </source>
</reference>
<evidence type="ECO:0000256" key="3">
    <source>
        <dbReference type="PIRSR" id="PIRSR607837-1"/>
    </source>
</evidence>
<dbReference type="InterPro" id="IPR034660">
    <property type="entry name" value="DinB/YfiT-like"/>
</dbReference>
<dbReference type="AlphaFoldDB" id="A0A385SHU2"/>
<dbReference type="Proteomes" id="UP000266183">
    <property type="component" value="Chromosome"/>
</dbReference>
<dbReference type="KEGG" id="chk:D4L85_09335"/>
<organism evidence="4 5">
    <name type="scientific">Chryseolinea soli</name>
    <dbReference type="NCBI Taxonomy" id="2321403"/>
    <lineage>
        <taxon>Bacteria</taxon>
        <taxon>Pseudomonadati</taxon>
        <taxon>Bacteroidota</taxon>
        <taxon>Cytophagia</taxon>
        <taxon>Cytophagales</taxon>
        <taxon>Fulvivirgaceae</taxon>
        <taxon>Chryseolinea</taxon>
    </lineage>
</organism>
<sequence>MKQYFLKLYQYNQWANKRVLSALTRQHVNDEKILGLLGHIVAAQFLWLHRIKGLPPAQVKLWGGEYTLEQLTTMAEEAGRLWLEFVESTDNFNRELTYTNYTGDPYINNVEMIMIHLVNHSSYHRAQIAMQLRQKGFEPINTDFITYDRVITGQWKE</sequence>
<dbReference type="Pfam" id="PF05163">
    <property type="entry name" value="DinB"/>
    <property type="match status" value="1"/>
</dbReference>
<dbReference type="PANTHER" id="PTHR37302:SF3">
    <property type="entry name" value="DAMAGE-INDUCIBLE PROTEIN DINB"/>
    <property type="match status" value="1"/>
</dbReference>
<gene>
    <name evidence="4" type="ORF">D4L85_09335</name>
</gene>
<keyword evidence="5" id="KW-1185">Reference proteome</keyword>
<dbReference type="PANTHER" id="PTHR37302">
    <property type="entry name" value="SLR1116 PROTEIN"/>
    <property type="match status" value="1"/>
</dbReference>
<accession>A0A385SHU2</accession>
<dbReference type="Gene3D" id="1.20.120.450">
    <property type="entry name" value="dinb family like domain"/>
    <property type="match status" value="1"/>
</dbReference>
<feature type="binding site" evidence="3">
    <location>
        <position position="124"/>
    </location>
    <ligand>
        <name>a divalent metal cation</name>
        <dbReference type="ChEBI" id="CHEBI:60240"/>
    </ligand>
</feature>
<dbReference type="RefSeq" id="WP_119754072.1">
    <property type="nucleotide sequence ID" value="NZ_CP032382.1"/>
</dbReference>
<proteinExistence type="inferred from homology"/>
<dbReference type="SUPFAM" id="SSF109854">
    <property type="entry name" value="DinB/YfiT-like putative metalloenzymes"/>
    <property type="match status" value="1"/>
</dbReference>
<feature type="binding site" evidence="3">
    <location>
        <position position="120"/>
    </location>
    <ligand>
        <name>a divalent metal cation</name>
        <dbReference type="ChEBI" id="CHEBI:60240"/>
    </ligand>
</feature>
<evidence type="ECO:0000256" key="1">
    <source>
        <dbReference type="ARBA" id="ARBA00008635"/>
    </source>
</evidence>
<dbReference type="EMBL" id="CP032382">
    <property type="protein sequence ID" value="AYB30769.1"/>
    <property type="molecule type" value="Genomic_DNA"/>
</dbReference>
<dbReference type="InterPro" id="IPR007837">
    <property type="entry name" value="DinB"/>
</dbReference>
<name>A0A385SHU2_9BACT</name>
<dbReference type="GO" id="GO:0046872">
    <property type="term" value="F:metal ion binding"/>
    <property type="evidence" value="ECO:0007669"/>
    <property type="project" value="UniProtKB-KW"/>
</dbReference>
<keyword evidence="2 3" id="KW-0479">Metal-binding</keyword>
<feature type="binding site" evidence="3">
    <location>
        <position position="39"/>
    </location>
    <ligand>
        <name>a divalent metal cation</name>
        <dbReference type="ChEBI" id="CHEBI:60240"/>
    </ligand>
</feature>
<evidence type="ECO:0000313" key="4">
    <source>
        <dbReference type="EMBL" id="AYB30769.1"/>
    </source>
</evidence>
<evidence type="ECO:0000313" key="5">
    <source>
        <dbReference type="Proteomes" id="UP000266183"/>
    </source>
</evidence>
<dbReference type="OrthoDB" id="9811413at2"/>
<evidence type="ECO:0000256" key="2">
    <source>
        <dbReference type="ARBA" id="ARBA00022723"/>
    </source>
</evidence>
<evidence type="ECO:0008006" key="6">
    <source>
        <dbReference type="Google" id="ProtNLM"/>
    </source>
</evidence>
<protein>
    <recommendedName>
        <fullName evidence="6">Damage-inducible protein DinB</fullName>
    </recommendedName>
</protein>
<comment type="similarity">
    <text evidence="1">Belongs to the DinB family.</text>
</comment>